<dbReference type="PANTHER" id="PTHR37192">
    <property type="entry name" value="TRANSMEMBRANE PROTEIN"/>
    <property type="match status" value="1"/>
</dbReference>
<protein>
    <submittedName>
        <fullName evidence="2">Uncharacterized protein</fullName>
    </submittedName>
</protein>
<accession>A0A7I8L3Y9</accession>
<sequence length="108" mass="12234">MAAQWGYFSIIFLRPLLAVSFAVSLIFFSWWVAWKTVLVHVPLVQEIFGLRKKPIKPRAPASHRLSRFYSNVTSRNPGSNVDTVGKPGMHREIELMSKKKPKPTGAVN</sequence>
<keyword evidence="1" id="KW-1133">Transmembrane helix</keyword>
<dbReference type="AlphaFoldDB" id="A0A7I8L3Y9"/>
<keyword evidence="1" id="KW-0472">Membrane</keyword>
<evidence type="ECO:0000256" key="1">
    <source>
        <dbReference type="SAM" id="Phobius"/>
    </source>
</evidence>
<proteinExistence type="predicted"/>
<feature type="transmembrane region" description="Helical" evidence="1">
    <location>
        <begin position="12"/>
        <end position="33"/>
    </location>
</feature>
<dbReference type="Proteomes" id="UP000663760">
    <property type="component" value="Chromosome 11"/>
</dbReference>
<reference evidence="2" key="1">
    <citation type="submission" date="2020-02" db="EMBL/GenBank/DDBJ databases">
        <authorList>
            <person name="Scholz U."/>
            <person name="Mascher M."/>
            <person name="Fiebig A."/>
        </authorList>
    </citation>
    <scope>NUCLEOTIDE SEQUENCE</scope>
</reference>
<name>A0A7I8L3Y9_SPIIN</name>
<evidence type="ECO:0000313" key="3">
    <source>
        <dbReference type="Proteomes" id="UP000663760"/>
    </source>
</evidence>
<keyword evidence="1" id="KW-0812">Transmembrane</keyword>
<organism evidence="2 3">
    <name type="scientific">Spirodela intermedia</name>
    <name type="common">Intermediate duckweed</name>
    <dbReference type="NCBI Taxonomy" id="51605"/>
    <lineage>
        <taxon>Eukaryota</taxon>
        <taxon>Viridiplantae</taxon>
        <taxon>Streptophyta</taxon>
        <taxon>Embryophyta</taxon>
        <taxon>Tracheophyta</taxon>
        <taxon>Spermatophyta</taxon>
        <taxon>Magnoliopsida</taxon>
        <taxon>Liliopsida</taxon>
        <taxon>Araceae</taxon>
        <taxon>Lemnoideae</taxon>
        <taxon>Spirodela</taxon>
    </lineage>
</organism>
<gene>
    <name evidence="2" type="ORF">SI8410_11015190</name>
</gene>
<evidence type="ECO:0000313" key="2">
    <source>
        <dbReference type="EMBL" id="CAA7404512.1"/>
    </source>
</evidence>
<dbReference type="EMBL" id="LR746274">
    <property type="protein sequence ID" value="CAA7404512.1"/>
    <property type="molecule type" value="Genomic_DNA"/>
</dbReference>
<dbReference type="OrthoDB" id="1931171at2759"/>
<dbReference type="PANTHER" id="PTHR37192:SF2">
    <property type="entry name" value="TRANSMEMBRANE PROTEIN"/>
    <property type="match status" value="1"/>
</dbReference>
<dbReference type="Pfam" id="PF15938">
    <property type="entry name" value="DUF4750"/>
    <property type="match status" value="1"/>
</dbReference>
<keyword evidence="3" id="KW-1185">Reference proteome</keyword>
<dbReference type="InterPro" id="IPR031851">
    <property type="entry name" value="DUF4750"/>
</dbReference>